<dbReference type="Gene3D" id="3.10.310.10">
    <property type="entry name" value="Diaminopimelate Epimerase, Chain A, domain 1"/>
    <property type="match status" value="2"/>
</dbReference>
<accession>A0A419V591</accession>
<dbReference type="Pfam" id="PF02567">
    <property type="entry name" value="PhzC-PhzF"/>
    <property type="match status" value="1"/>
</dbReference>
<dbReference type="AlphaFoldDB" id="A0A419V591"/>
<dbReference type="GO" id="GO:0016853">
    <property type="term" value="F:isomerase activity"/>
    <property type="evidence" value="ECO:0007669"/>
    <property type="project" value="UniProtKB-KW"/>
</dbReference>
<dbReference type="OrthoDB" id="9788221at2"/>
<reference evidence="4 5" key="1">
    <citation type="submission" date="2018-09" db="EMBL/GenBank/DDBJ databases">
        <title>Genomic Encyclopedia of Archaeal and Bacterial Type Strains, Phase II (KMG-II): from individual species to whole genera.</title>
        <authorList>
            <person name="Goeker M."/>
        </authorList>
    </citation>
    <scope>NUCLEOTIDE SEQUENCE [LARGE SCALE GENOMIC DNA]</scope>
    <source>
        <strain evidence="4 5">DSM 17008</strain>
    </source>
</reference>
<proteinExistence type="inferred from homology"/>
<keyword evidence="2" id="KW-0413">Isomerase</keyword>
<sequence>MEEIRVYHVDAFTREKFGGNTAGIVLDAEKLSEIEMQSIAKELNLPESVFLLPSNKEEIDYKVKYFTPVEEINFCGHATVGLTWLLATEFGLSEKKEGIVLETNIGKVPVMWHKENDNLIDVEMTQVTPKTQDFKIDLEELSRLIGVKTESIDPAYPIKLANTGNWHLLVPMKNQMDIDNATPDLVALGKCNKEHNISTTHLYTFNNLKECDLYTRDFAPGIGIPEDPVTGAANGALAGFLYLEGVLPQSETTHLKIAQGDAIGKAGRLYVTVIPNQSEPVIKVAGAATITIRGILTL</sequence>
<dbReference type="SUPFAM" id="SSF54506">
    <property type="entry name" value="Diaminopimelate epimerase-like"/>
    <property type="match status" value="1"/>
</dbReference>
<dbReference type="RefSeq" id="WP_120192054.1">
    <property type="nucleotide sequence ID" value="NZ_RAPK01000007.1"/>
</dbReference>
<evidence type="ECO:0000256" key="3">
    <source>
        <dbReference type="PIRSR" id="PIRSR016184-1"/>
    </source>
</evidence>
<dbReference type="NCBIfam" id="TIGR00654">
    <property type="entry name" value="PhzF_family"/>
    <property type="match status" value="1"/>
</dbReference>
<organism evidence="4 5">
    <name type="scientific">Sinobaca qinghaiensis</name>
    <dbReference type="NCBI Taxonomy" id="342944"/>
    <lineage>
        <taxon>Bacteria</taxon>
        <taxon>Bacillati</taxon>
        <taxon>Bacillota</taxon>
        <taxon>Bacilli</taxon>
        <taxon>Bacillales</taxon>
        <taxon>Sporolactobacillaceae</taxon>
        <taxon>Sinobaca</taxon>
    </lineage>
</organism>
<comment type="similarity">
    <text evidence="1">Belongs to the PhzF family.</text>
</comment>
<dbReference type="PIRSF" id="PIRSF016184">
    <property type="entry name" value="PhzC_PhzF"/>
    <property type="match status" value="1"/>
</dbReference>
<dbReference type="PANTHER" id="PTHR13774:SF39">
    <property type="entry name" value="BIOSYNTHESIS PROTEIN, PUTATIVE-RELATED"/>
    <property type="match status" value="1"/>
</dbReference>
<dbReference type="GO" id="GO:0005737">
    <property type="term" value="C:cytoplasm"/>
    <property type="evidence" value="ECO:0007669"/>
    <property type="project" value="TreeGrafter"/>
</dbReference>
<evidence type="ECO:0000313" key="4">
    <source>
        <dbReference type="EMBL" id="RKD75153.1"/>
    </source>
</evidence>
<dbReference type="EMBL" id="RAPK01000007">
    <property type="protein sequence ID" value="RKD75153.1"/>
    <property type="molecule type" value="Genomic_DNA"/>
</dbReference>
<comment type="caution">
    <text evidence="4">The sequence shown here is derived from an EMBL/GenBank/DDBJ whole genome shotgun (WGS) entry which is preliminary data.</text>
</comment>
<evidence type="ECO:0000256" key="2">
    <source>
        <dbReference type="ARBA" id="ARBA00023235"/>
    </source>
</evidence>
<name>A0A419V591_9BACL</name>
<dbReference type="PANTHER" id="PTHR13774">
    <property type="entry name" value="PHENAZINE BIOSYNTHESIS PROTEIN"/>
    <property type="match status" value="1"/>
</dbReference>
<feature type="active site" evidence="3">
    <location>
        <position position="47"/>
    </location>
</feature>
<evidence type="ECO:0000313" key="5">
    <source>
        <dbReference type="Proteomes" id="UP000285120"/>
    </source>
</evidence>
<protein>
    <submittedName>
        <fullName evidence="4">PhzF family phenazine biosynthesis protein</fullName>
    </submittedName>
</protein>
<gene>
    <name evidence="4" type="ORF">ATL39_0850</name>
</gene>
<keyword evidence="5" id="KW-1185">Reference proteome</keyword>
<dbReference type="Proteomes" id="UP000285120">
    <property type="component" value="Unassembled WGS sequence"/>
</dbReference>
<dbReference type="InterPro" id="IPR003719">
    <property type="entry name" value="Phenazine_PhzF-like"/>
</dbReference>
<evidence type="ECO:0000256" key="1">
    <source>
        <dbReference type="ARBA" id="ARBA00008270"/>
    </source>
</evidence>